<dbReference type="Proteomes" id="UP000324585">
    <property type="component" value="Unassembled WGS sequence"/>
</dbReference>
<dbReference type="Gene3D" id="2.60.120.260">
    <property type="entry name" value="Galactose-binding domain-like"/>
    <property type="match status" value="1"/>
</dbReference>
<feature type="domain" description="DOC" evidence="7">
    <location>
        <begin position="95"/>
        <end position="360"/>
    </location>
</feature>
<keyword evidence="4" id="KW-0833">Ubl conjugation pathway</keyword>
<dbReference type="GO" id="GO:0005680">
    <property type="term" value="C:anaphase-promoting complex"/>
    <property type="evidence" value="ECO:0007669"/>
    <property type="project" value="InterPro"/>
</dbReference>
<evidence type="ECO:0000256" key="4">
    <source>
        <dbReference type="ARBA" id="ARBA00022786"/>
    </source>
</evidence>
<dbReference type="GO" id="GO:0031145">
    <property type="term" value="P:anaphase-promoting complex-dependent catabolic process"/>
    <property type="evidence" value="ECO:0007669"/>
    <property type="project" value="InterPro"/>
</dbReference>
<accession>A0A5J4YWN1</accession>
<feature type="compositionally biased region" description="Polar residues" evidence="6">
    <location>
        <begin position="246"/>
        <end position="260"/>
    </location>
</feature>
<feature type="region of interest" description="Disordered" evidence="6">
    <location>
        <begin position="54"/>
        <end position="74"/>
    </location>
</feature>
<dbReference type="Pfam" id="PF03256">
    <property type="entry name" value="ANAPC10"/>
    <property type="match status" value="1"/>
</dbReference>
<dbReference type="OrthoDB" id="24948at2759"/>
<evidence type="ECO:0000256" key="1">
    <source>
        <dbReference type="ARBA" id="ARBA00006762"/>
    </source>
</evidence>
<dbReference type="PANTHER" id="PTHR12936:SF0">
    <property type="entry name" value="ANAPHASE-PROMOTING COMPLEX SUBUNIT 10"/>
    <property type="match status" value="1"/>
</dbReference>
<evidence type="ECO:0000256" key="6">
    <source>
        <dbReference type="SAM" id="MobiDB-lite"/>
    </source>
</evidence>
<keyword evidence="9" id="KW-1185">Reference proteome</keyword>
<keyword evidence="2" id="KW-0132">Cell division</keyword>
<dbReference type="PROSITE" id="PS51284">
    <property type="entry name" value="DOC"/>
    <property type="match status" value="1"/>
</dbReference>
<sequence>MERTLLENGHFSEELSLHAVLRDVLPSRRGGGVASPFAAPASLFPSATAWQGGLRESGDGSFEEEITEEPGTRGRRASLVLSSGSPESTQRVSLQLETTTEELRHAGVPPALLNGISDVTATAQWIASSAKPGNGVNLLFDEKPSTFWQSDGAQPHTLTAFFFPRARLVAVQVLLHYTLDESYTPAVIAVRHGTGLHDLVETTEPAVLDEPEGWITLPLHSSVDDVSPSGEGHQRQHLGEEDPESVSGSPLETPSQQTLETALGAHDVASGSGNGIEGQHQNSGSPQLGRSRRSRTVEDDNDLYLALHAHVIQICIHANHQNGRDCHIRGIRALGLLHDESSRAQTQIRNRSTGPTCSTSRLRLDDSRDKMGAFPVIR</sequence>
<protein>
    <submittedName>
        <fullName evidence="8">Anaphase-promoting complex subunit 10</fullName>
    </submittedName>
</protein>
<evidence type="ECO:0000256" key="2">
    <source>
        <dbReference type="ARBA" id="ARBA00022618"/>
    </source>
</evidence>
<dbReference type="InterPro" id="IPR004939">
    <property type="entry name" value="APC_su10/DOC_dom"/>
</dbReference>
<dbReference type="AlphaFoldDB" id="A0A5J4YWN1"/>
<dbReference type="InterPro" id="IPR008979">
    <property type="entry name" value="Galactose-bd-like_sf"/>
</dbReference>
<feature type="region of interest" description="Disordered" evidence="6">
    <location>
        <begin position="219"/>
        <end position="296"/>
    </location>
</feature>
<name>A0A5J4YWN1_PORPP</name>
<dbReference type="InterPro" id="IPR016901">
    <property type="entry name" value="APC10/Doc1"/>
</dbReference>
<evidence type="ECO:0000256" key="5">
    <source>
        <dbReference type="ARBA" id="ARBA00023306"/>
    </source>
</evidence>
<keyword evidence="5" id="KW-0131">Cell cycle</keyword>
<dbReference type="SMART" id="SM01337">
    <property type="entry name" value="APC10"/>
    <property type="match status" value="1"/>
</dbReference>
<organism evidence="8 9">
    <name type="scientific">Porphyridium purpureum</name>
    <name type="common">Red alga</name>
    <name type="synonym">Porphyridium cruentum</name>
    <dbReference type="NCBI Taxonomy" id="35688"/>
    <lineage>
        <taxon>Eukaryota</taxon>
        <taxon>Rhodophyta</taxon>
        <taxon>Bangiophyceae</taxon>
        <taxon>Porphyridiales</taxon>
        <taxon>Porphyridiaceae</taxon>
        <taxon>Porphyridium</taxon>
    </lineage>
</organism>
<comment type="caution">
    <text evidence="8">The sequence shown here is derived from an EMBL/GenBank/DDBJ whole genome shotgun (WGS) entry which is preliminary data.</text>
</comment>
<evidence type="ECO:0000313" key="9">
    <source>
        <dbReference type="Proteomes" id="UP000324585"/>
    </source>
</evidence>
<feature type="compositionally biased region" description="Polar residues" evidence="6">
    <location>
        <begin position="279"/>
        <end position="288"/>
    </location>
</feature>
<comment type="similarity">
    <text evidence="1">Belongs to the APC10 family.</text>
</comment>
<reference evidence="9" key="1">
    <citation type="journal article" date="2019" name="Nat. Commun.">
        <title>Expansion of phycobilisome linker gene families in mesophilic red algae.</title>
        <authorList>
            <person name="Lee J."/>
            <person name="Kim D."/>
            <person name="Bhattacharya D."/>
            <person name="Yoon H.S."/>
        </authorList>
    </citation>
    <scope>NUCLEOTIDE SEQUENCE [LARGE SCALE GENOMIC DNA]</scope>
    <source>
        <strain evidence="9">CCMP 1328</strain>
    </source>
</reference>
<dbReference type="PANTHER" id="PTHR12936">
    <property type="entry name" value="ANAPHASE-PROMOTING COMPLEX 10"/>
    <property type="match status" value="1"/>
</dbReference>
<dbReference type="EMBL" id="VRMN01000003">
    <property type="protein sequence ID" value="KAA8495575.1"/>
    <property type="molecule type" value="Genomic_DNA"/>
</dbReference>
<evidence type="ECO:0000259" key="7">
    <source>
        <dbReference type="PROSITE" id="PS51284"/>
    </source>
</evidence>
<dbReference type="GO" id="GO:0070979">
    <property type="term" value="P:protein K11-linked ubiquitination"/>
    <property type="evidence" value="ECO:0007669"/>
    <property type="project" value="TreeGrafter"/>
</dbReference>
<keyword evidence="3" id="KW-0498">Mitosis</keyword>
<dbReference type="SUPFAM" id="SSF49785">
    <property type="entry name" value="Galactose-binding domain-like"/>
    <property type="match status" value="1"/>
</dbReference>
<evidence type="ECO:0000256" key="3">
    <source>
        <dbReference type="ARBA" id="ARBA00022776"/>
    </source>
</evidence>
<evidence type="ECO:0000313" key="8">
    <source>
        <dbReference type="EMBL" id="KAA8495575.1"/>
    </source>
</evidence>
<gene>
    <name evidence="8" type="ORF">FVE85_1730</name>
</gene>
<dbReference type="CDD" id="cd08366">
    <property type="entry name" value="APC10"/>
    <property type="match status" value="1"/>
</dbReference>
<proteinExistence type="inferred from homology"/>
<dbReference type="GO" id="GO:0051301">
    <property type="term" value="P:cell division"/>
    <property type="evidence" value="ECO:0007669"/>
    <property type="project" value="UniProtKB-KW"/>
</dbReference>